<accession>A0AAE1YJ18</accession>
<comment type="caution">
    <text evidence="1">The sequence shown here is derived from an EMBL/GenBank/DDBJ whole genome shotgun (WGS) entry which is preliminary data.</text>
</comment>
<evidence type="ECO:0000313" key="1">
    <source>
        <dbReference type="EMBL" id="KAK4430423.1"/>
    </source>
</evidence>
<dbReference type="PANTHER" id="PTHR47871:SF2">
    <property type="entry name" value="OS03G0221300 PROTEIN"/>
    <property type="match status" value="1"/>
</dbReference>
<evidence type="ECO:0000313" key="2">
    <source>
        <dbReference type="Proteomes" id="UP001293254"/>
    </source>
</evidence>
<reference evidence="1" key="1">
    <citation type="submission" date="2020-06" db="EMBL/GenBank/DDBJ databases">
        <authorList>
            <person name="Li T."/>
            <person name="Hu X."/>
            <person name="Zhang T."/>
            <person name="Song X."/>
            <person name="Zhang H."/>
            <person name="Dai N."/>
            <person name="Sheng W."/>
            <person name="Hou X."/>
            <person name="Wei L."/>
        </authorList>
    </citation>
    <scope>NUCLEOTIDE SEQUENCE</scope>
    <source>
        <strain evidence="1">3651</strain>
        <tissue evidence="1">Leaf</tissue>
    </source>
</reference>
<reference evidence="1" key="2">
    <citation type="journal article" date="2024" name="Plant">
        <title>Genomic evolution and insights into agronomic trait innovations of Sesamum species.</title>
        <authorList>
            <person name="Miao H."/>
            <person name="Wang L."/>
            <person name="Qu L."/>
            <person name="Liu H."/>
            <person name="Sun Y."/>
            <person name="Le M."/>
            <person name="Wang Q."/>
            <person name="Wei S."/>
            <person name="Zheng Y."/>
            <person name="Lin W."/>
            <person name="Duan Y."/>
            <person name="Cao H."/>
            <person name="Xiong S."/>
            <person name="Wang X."/>
            <person name="Wei L."/>
            <person name="Li C."/>
            <person name="Ma Q."/>
            <person name="Ju M."/>
            <person name="Zhao R."/>
            <person name="Li G."/>
            <person name="Mu C."/>
            <person name="Tian Q."/>
            <person name="Mei H."/>
            <person name="Zhang T."/>
            <person name="Gao T."/>
            <person name="Zhang H."/>
        </authorList>
    </citation>
    <scope>NUCLEOTIDE SEQUENCE</scope>
    <source>
        <strain evidence="1">3651</strain>
    </source>
</reference>
<gene>
    <name evidence="1" type="ORF">Salat_1343000</name>
</gene>
<organism evidence="1 2">
    <name type="scientific">Sesamum alatum</name>
    <dbReference type="NCBI Taxonomy" id="300844"/>
    <lineage>
        <taxon>Eukaryota</taxon>
        <taxon>Viridiplantae</taxon>
        <taxon>Streptophyta</taxon>
        <taxon>Embryophyta</taxon>
        <taxon>Tracheophyta</taxon>
        <taxon>Spermatophyta</taxon>
        <taxon>Magnoliopsida</taxon>
        <taxon>eudicotyledons</taxon>
        <taxon>Gunneridae</taxon>
        <taxon>Pentapetalae</taxon>
        <taxon>asterids</taxon>
        <taxon>lamiids</taxon>
        <taxon>Lamiales</taxon>
        <taxon>Pedaliaceae</taxon>
        <taxon>Sesamum</taxon>
    </lineage>
</organism>
<keyword evidence="2" id="KW-1185">Reference proteome</keyword>
<protein>
    <submittedName>
        <fullName evidence="1">Uncharacterized protein</fullName>
    </submittedName>
</protein>
<dbReference type="EMBL" id="JACGWO010000004">
    <property type="protein sequence ID" value="KAK4430423.1"/>
    <property type="molecule type" value="Genomic_DNA"/>
</dbReference>
<dbReference type="AlphaFoldDB" id="A0AAE1YJ18"/>
<dbReference type="PANTHER" id="PTHR47871">
    <property type="entry name" value="NAC DOMAIN-CONTAINING PROTEIN 8"/>
    <property type="match status" value="1"/>
</dbReference>
<sequence length="683" mass="75897">MAQSEINLENGAEKTVWSEEYERVPLKQRLKLLLASHRISVDSELKSERQIPVLPPNVGVAAAEKRENGNCDLQHLQSGCSTEEQVIERVEKHAGELGDHKHHENLSHKCMNSSHTTAAIATPERAVSLHETTFLENTITVKVESADNCVESTANYLSGSTLAGNQAFLSEPEMGDESLDELDHVVLKERLRRLLTSKCLGFASTKPEENPAGVVKGELVFGDQRHVPGDQIHDIDRTLISCSSKDTVNLSCKPSQALGQCSGGNRSTYPDSLGIQRNDTMCSSEKEFFKHESGGGKTLLSGAVRTVEGSAITNLAKIKIESPSYEEFHSSNVTAAGQMSFRNLVSVKTEVQVAGNADEDELDHMLLRERMKLLSSSDGPHQGSECLSKMVRSALGCTVASKPSLSLKVNRPRKRRKTVTDSVETAMEEDAPGLLQVLIDKGVSVNEIKLYGEPENNDALDDSSANDNFGELEVVIAKLFSQRASLLKFGPLRCARGEKASYCLECLFSLVEQARYLQFRHWPVEWGWCRDLQSFIFVFERHNRIVLERPEYGYATYFFELADSLPIDWQIKRLVIAMKLTSCSRVTLLENKALMVGDDLTEGEARVLMEYGWVPNTGLGTMLNYYDRVVHDRKNERRSEWTSKIGKLLMDGYNGGTIISSAIPGKVAEYNVAHPQEIKLELS</sequence>
<proteinExistence type="predicted"/>
<dbReference type="Proteomes" id="UP001293254">
    <property type="component" value="Unassembled WGS sequence"/>
</dbReference>
<name>A0AAE1YJ18_9LAMI</name>